<dbReference type="Proteomes" id="UP000018837">
    <property type="component" value="Unassembled WGS sequence"/>
</dbReference>
<name>W2C7Y2_9BACT</name>
<evidence type="ECO:0000313" key="2">
    <source>
        <dbReference type="Proteomes" id="UP000018837"/>
    </source>
</evidence>
<proteinExistence type="predicted"/>
<protein>
    <submittedName>
        <fullName evidence="1">Uncharacterized protein</fullName>
    </submittedName>
</protein>
<sequence>MKRKLKKNKIVMRTIIVKKKPTQPRWVIDPETGEKISRTGLAMRECRRRGGLLEVIDMDAVLK</sequence>
<dbReference type="AlphaFoldDB" id="W2C7Y2"/>
<dbReference type="EMBL" id="AYUF01000337">
    <property type="protein sequence ID" value="ETK02581.1"/>
    <property type="molecule type" value="Genomic_DNA"/>
</dbReference>
<dbReference type="PATRIC" id="fig|1411148.3.peg.469"/>
<comment type="caution">
    <text evidence="1">The sequence shown here is derived from an EMBL/GenBank/DDBJ whole genome shotgun (WGS) entry which is preliminary data.</text>
</comment>
<reference evidence="1 2" key="1">
    <citation type="submission" date="2013-11" db="EMBL/GenBank/DDBJ databases">
        <title>Single cell genomics of uncultured Tannerella BU063 (oral taxon 286).</title>
        <authorList>
            <person name="Beall C.J."/>
            <person name="Campbell A.G."/>
            <person name="Griffen A.L."/>
            <person name="Podar M."/>
            <person name="Leys E.J."/>
        </authorList>
    </citation>
    <scope>NUCLEOTIDE SEQUENCE [LARGE SCALE GENOMIC DNA]</scope>
    <source>
        <strain evidence="1">Cell 2</strain>
    </source>
</reference>
<gene>
    <name evidence="1" type="ORF">N425_03610</name>
</gene>
<evidence type="ECO:0000313" key="1">
    <source>
        <dbReference type="EMBL" id="ETK02581.1"/>
    </source>
</evidence>
<accession>W2C7Y2</accession>
<organism evidence="1 2">
    <name type="scientific">Tannerella sp. oral taxon BU063 isolate Cell 2</name>
    <dbReference type="NCBI Taxonomy" id="1411148"/>
    <lineage>
        <taxon>Bacteria</taxon>
        <taxon>Pseudomonadati</taxon>
        <taxon>Bacteroidota</taxon>
        <taxon>Bacteroidia</taxon>
        <taxon>Bacteroidales</taxon>
        <taxon>Tannerellaceae</taxon>
        <taxon>Tannerella</taxon>
    </lineage>
</organism>